<feature type="transmembrane region" description="Helical" evidence="5">
    <location>
        <begin position="123"/>
        <end position="142"/>
    </location>
</feature>
<dbReference type="GO" id="GO:0016020">
    <property type="term" value="C:membrane"/>
    <property type="evidence" value="ECO:0007669"/>
    <property type="project" value="UniProtKB-SubCell"/>
</dbReference>
<dbReference type="AlphaFoldDB" id="A0A6J7HST5"/>
<dbReference type="SUPFAM" id="SSF103481">
    <property type="entry name" value="Multidrug resistance efflux transporter EmrE"/>
    <property type="match status" value="2"/>
</dbReference>
<feature type="domain" description="EamA" evidence="6">
    <location>
        <begin position="149"/>
        <end position="282"/>
    </location>
</feature>
<dbReference type="InterPro" id="IPR050638">
    <property type="entry name" value="AA-Vitamin_Transporters"/>
</dbReference>
<protein>
    <submittedName>
        <fullName evidence="7">Unannotated protein</fullName>
    </submittedName>
</protein>
<feature type="transmembrane region" description="Helical" evidence="5">
    <location>
        <begin position="209"/>
        <end position="230"/>
    </location>
</feature>
<keyword evidence="4 5" id="KW-0472">Membrane</keyword>
<evidence type="ECO:0000256" key="2">
    <source>
        <dbReference type="ARBA" id="ARBA00022692"/>
    </source>
</evidence>
<dbReference type="InterPro" id="IPR037185">
    <property type="entry name" value="EmrE-like"/>
</dbReference>
<keyword evidence="2 5" id="KW-0812">Transmembrane</keyword>
<feature type="transmembrane region" description="Helical" evidence="5">
    <location>
        <begin position="178"/>
        <end position="197"/>
    </location>
</feature>
<organism evidence="7">
    <name type="scientific">freshwater metagenome</name>
    <dbReference type="NCBI Taxonomy" id="449393"/>
    <lineage>
        <taxon>unclassified sequences</taxon>
        <taxon>metagenomes</taxon>
        <taxon>ecological metagenomes</taxon>
    </lineage>
</organism>
<name>A0A6J7HST5_9ZZZZ</name>
<reference evidence="7" key="1">
    <citation type="submission" date="2020-05" db="EMBL/GenBank/DDBJ databases">
        <authorList>
            <person name="Chiriac C."/>
            <person name="Salcher M."/>
            <person name="Ghai R."/>
            <person name="Kavagutti S V."/>
        </authorList>
    </citation>
    <scope>NUCLEOTIDE SEQUENCE</scope>
</reference>
<feature type="transmembrane region" description="Helical" evidence="5">
    <location>
        <begin position="88"/>
        <end position="111"/>
    </location>
</feature>
<dbReference type="EMBL" id="CAFBMS010000051">
    <property type="protein sequence ID" value="CAB4921496.1"/>
    <property type="molecule type" value="Genomic_DNA"/>
</dbReference>
<evidence type="ECO:0000256" key="1">
    <source>
        <dbReference type="ARBA" id="ARBA00004141"/>
    </source>
</evidence>
<feature type="transmembrane region" description="Helical" evidence="5">
    <location>
        <begin position="242"/>
        <end position="259"/>
    </location>
</feature>
<comment type="subcellular location">
    <subcellularLocation>
        <location evidence="1">Membrane</location>
        <topology evidence="1">Multi-pass membrane protein</topology>
    </subcellularLocation>
</comment>
<dbReference type="PANTHER" id="PTHR32322:SF2">
    <property type="entry name" value="EAMA DOMAIN-CONTAINING PROTEIN"/>
    <property type="match status" value="1"/>
</dbReference>
<dbReference type="Pfam" id="PF00892">
    <property type="entry name" value="EamA"/>
    <property type="match status" value="2"/>
</dbReference>
<feature type="domain" description="EamA" evidence="6">
    <location>
        <begin position="6"/>
        <end position="136"/>
    </location>
</feature>
<feature type="transmembrane region" description="Helical" evidence="5">
    <location>
        <begin position="265"/>
        <end position="282"/>
    </location>
</feature>
<keyword evidence="3 5" id="KW-1133">Transmembrane helix</keyword>
<evidence type="ECO:0000256" key="4">
    <source>
        <dbReference type="ARBA" id="ARBA00023136"/>
    </source>
</evidence>
<gene>
    <name evidence="7" type="ORF">UFOPK3614_00887</name>
</gene>
<evidence type="ECO:0000259" key="6">
    <source>
        <dbReference type="Pfam" id="PF00892"/>
    </source>
</evidence>
<dbReference type="PANTHER" id="PTHR32322">
    <property type="entry name" value="INNER MEMBRANE TRANSPORTER"/>
    <property type="match status" value="1"/>
</dbReference>
<evidence type="ECO:0000256" key="3">
    <source>
        <dbReference type="ARBA" id="ARBA00022989"/>
    </source>
</evidence>
<accession>A0A6J7HST5</accession>
<sequence length="290" mass="30742">MSRRSLTLFLFVGLLWGIPYLFMKVAIDTFTPSVIVFGRVVIGALLLLPIAIKQGGLREIVKGWKYVIPYAAAEMVGPWYLISSAEKNISSGLAGLLVATVPIWATVFASINGDKTVWHSTRLFGLVFGFAGLVALVGIESITGNSSLKSIFMVLLASMLYAYAVNMITKKLPGVSGIALNGVAMAISAIIFAPFAYVQWPTGAIPINAVWSVVGLGVLCTALAFVLFFTVMADIGPARASLVTYINTAFAVLLGVLILSEPLTLGIMVGLPMVLVGSYFASRKPVSVSA</sequence>
<evidence type="ECO:0000313" key="7">
    <source>
        <dbReference type="EMBL" id="CAB4921496.1"/>
    </source>
</evidence>
<proteinExistence type="predicted"/>
<feature type="transmembrane region" description="Helical" evidence="5">
    <location>
        <begin position="33"/>
        <end position="52"/>
    </location>
</feature>
<dbReference type="InterPro" id="IPR000620">
    <property type="entry name" value="EamA_dom"/>
</dbReference>
<evidence type="ECO:0000256" key="5">
    <source>
        <dbReference type="SAM" id="Phobius"/>
    </source>
</evidence>
<feature type="transmembrane region" description="Helical" evidence="5">
    <location>
        <begin position="148"/>
        <end position="166"/>
    </location>
</feature>